<accession>A0A540K7U1</accession>
<comment type="caution">
    <text evidence="1">The sequence shown here is derived from an EMBL/GenBank/DDBJ whole genome shotgun (WGS) entry which is preliminary data.</text>
</comment>
<keyword evidence="2" id="KW-1185">Reference proteome</keyword>
<organism evidence="1 2">
    <name type="scientific">Malus baccata</name>
    <name type="common">Siberian crab apple</name>
    <name type="synonym">Pyrus baccata</name>
    <dbReference type="NCBI Taxonomy" id="106549"/>
    <lineage>
        <taxon>Eukaryota</taxon>
        <taxon>Viridiplantae</taxon>
        <taxon>Streptophyta</taxon>
        <taxon>Embryophyta</taxon>
        <taxon>Tracheophyta</taxon>
        <taxon>Spermatophyta</taxon>
        <taxon>Magnoliopsida</taxon>
        <taxon>eudicotyledons</taxon>
        <taxon>Gunneridae</taxon>
        <taxon>Pentapetalae</taxon>
        <taxon>rosids</taxon>
        <taxon>fabids</taxon>
        <taxon>Rosales</taxon>
        <taxon>Rosaceae</taxon>
        <taxon>Amygdaloideae</taxon>
        <taxon>Maleae</taxon>
        <taxon>Malus</taxon>
    </lineage>
</organism>
<dbReference type="EMBL" id="VIEB01001870">
    <property type="protein sequence ID" value="TQD70289.1"/>
    <property type="molecule type" value="Genomic_DNA"/>
</dbReference>
<evidence type="ECO:0000313" key="1">
    <source>
        <dbReference type="EMBL" id="TQD70289.1"/>
    </source>
</evidence>
<dbReference type="AlphaFoldDB" id="A0A540K7U1"/>
<dbReference type="Proteomes" id="UP000315295">
    <property type="component" value="Unassembled WGS sequence"/>
</dbReference>
<reference evidence="1 2" key="1">
    <citation type="journal article" date="2019" name="G3 (Bethesda)">
        <title>Sequencing of a Wild Apple (Malus baccata) Genome Unravels the Differences Between Cultivated and Wild Apple Species Regarding Disease Resistance and Cold Tolerance.</title>
        <authorList>
            <person name="Chen X."/>
        </authorList>
    </citation>
    <scope>NUCLEOTIDE SEQUENCE [LARGE SCALE GENOMIC DNA]</scope>
    <source>
        <strain evidence="2">cv. Shandingzi</strain>
        <tissue evidence="1">Leaves</tissue>
    </source>
</reference>
<sequence>MVLNIWIYQGKGVDGVPWIRMGFQALDGVPDERDGCHDVSMASDESSPSSVDFRPACGLAWAGCQSIPRARMDWLSLSLFFPLGAGLFCFRWKCS</sequence>
<evidence type="ECO:0000313" key="2">
    <source>
        <dbReference type="Proteomes" id="UP000315295"/>
    </source>
</evidence>
<proteinExistence type="predicted"/>
<gene>
    <name evidence="1" type="ORF">C1H46_044178</name>
</gene>
<name>A0A540K7U1_MALBA</name>
<protein>
    <submittedName>
        <fullName evidence="1">Uncharacterized protein</fullName>
    </submittedName>
</protein>